<evidence type="ECO:0000256" key="6">
    <source>
        <dbReference type="RuleBase" id="RU365057"/>
    </source>
</evidence>
<dbReference type="Gene3D" id="1.25.10.10">
    <property type="entry name" value="Leucine-rich Repeat Variant"/>
    <property type="match status" value="1"/>
</dbReference>
<evidence type="ECO:0000256" key="5">
    <source>
        <dbReference type="ARBA" id="ARBA00023242"/>
    </source>
</evidence>
<dbReference type="InParanoid" id="C1E732"/>
<keyword evidence="3 6" id="KW-0690">Ribosome biogenesis</keyword>
<evidence type="ECO:0000259" key="8">
    <source>
        <dbReference type="Pfam" id="PF05285"/>
    </source>
</evidence>
<dbReference type="PANTHER" id="PTHR12730">
    <property type="entry name" value="HSDA/SDA1-RELATED"/>
    <property type="match status" value="1"/>
</dbReference>
<accession>C1E732</accession>
<feature type="compositionally biased region" description="Acidic residues" evidence="7">
    <location>
        <begin position="504"/>
        <end position="537"/>
    </location>
</feature>
<keyword evidence="11" id="KW-1185">Reference proteome</keyword>
<reference evidence="10 11" key="1">
    <citation type="journal article" date="2009" name="Science">
        <title>Green evolution and dynamic adaptations revealed by genomes of the marine picoeukaryotes Micromonas.</title>
        <authorList>
            <person name="Worden A.Z."/>
            <person name="Lee J.H."/>
            <person name="Mock T."/>
            <person name="Rouze P."/>
            <person name="Simmons M.P."/>
            <person name="Aerts A.L."/>
            <person name="Allen A.E."/>
            <person name="Cuvelier M.L."/>
            <person name="Derelle E."/>
            <person name="Everett M.V."/>
            <person name="Foulon E."/>
            <person name="Grimwood J."/>
            <person name="Gundlach H."/>
            <person name="Henrissat B."/>
            <person name="Napoli C."/>
            <person name="McDonald S.M."/>
            <person name="Parker M.S."/>
            <person name="Rombauts S."/>
            <person name="Salamov A."/>
            <person name="Von Dassow P."/>
            <person name="Badger J.H."/>
            <person name="Coutinho P.M."/>
            <person name="Demir E."/>
            <person name="Dubchak I."/>
            <person name="Gentemann C."/>
            <person name="Eikrem W."/>
            <person name="Gready J.E."/>
            <person name="John U."/>
            <person name="Lanier W."/>
            <person name="Lindquist E.A."/>
            <person name="Lucas S."/>
            <person name="Mayer K.F."/>
            <person name="Moreau H."/>
            <person name="Not F."/>
            <person name="Otillar R."/>
            <person name="Panaud O."/>
            <person name="Pangilinan J."/>
            <person name="Paulsen I."/>
            <person name="Piegu B."/>
            <person name="Poliakov A."/>
            <person name="Robbens S."/>
            <person name="Schmutz J."/>
            <person name="Toulza E."/>
            <person name="Wyss T."/>
            <person name="Zelensky A."/>
            <person name="Zhou K."/>
            <person name="Armbrust E.V."/>
            <person name="Bhattacharya D."/>
            <person name="Goodenough U.W."/>
            <person name="Van de Peer Y."/>
            <person name="Grigoriev I.V."/>
        </authorList>
    </citation>
    <scope>NUCLEOTIDE SEQUENCE [LARGE SCALE GENOMIC DNA]</scope>
    <source>
        <strain evidence="11">RCC299 / NOUM17</strain>
    </source>
</reference>
<feature type="region of interest" description="Disordered" evidence="7">
    <location>
        <begin position="492"/>
        <end position="559"/>
    </location>
</feature>
<comment type="subcellular location">
    <subcellularLocation>
        <location evidence="6">Nucleus</location>
        <location evidence="6">Nucleolus</location>
    </subcellularLocation>
</comment>
<dbReference type="Pfam" id="PF05285">
    <property type="entry name" value="SDA1_dom"/>
    <property type="match status" value="1"/>
</dbReference>
<evidence type="ECO:0000256" key="2">
    <source>
        <dbReference type="ARBA" id="ARBA00022448"/>
    </source>
</evidence>
<dbReference type="GO" id="GO:0005730">
    <property type="term" value="C:nucleolus"/>
    <property type="evidence" value="ECO:0007669"/>
    <property type="project" value="UniProtKB-SubCell"/>
</dbReference>
<dbReference type="InterPro" id="IPR027312">
    <property type="entry name" value="Sda1"/>
</dbReference>
<keyword evidence="5 6" id="KW-0539">Nucleus</keyword>
<dbReference type="PANTHER" id="PTHR12730:SF0">
    <property type="entry name" value="PROTEIN SDA1 HOMOLOG"/>
    <property type="match status" value="1"/>
</dbReference>
<dbReference type="InterPro" id="IPR007949">
    <property type="entry name" value="SDA1_MD"/>
</dbReference>
<evidence type="ECO:0000256" key="7">
    <source>
        <dbReference type="SAM" id="MobiDB-lite"/>
    </source>
</evidence>
<evidence type="ECO:0000256" key="4">
    <source>
        <dbReference type="ARBA" id="ARBA00022927"/>
    </source>
</evidence>
<dbReference type="GeneID" id="8243939"/>
<evidence type="ECO:0000259" key="9">
    <source>
        <dbReference type="Pfam" id="PF08158"/>
    </source>
</evidence>
<dbReference type="InterPro" id="IPR011989">
    <property type="entry name" value="ARM-like"/>
</dbReference>
<feature type="compositionally biased region" description="Basic and acidic residues" evidence="7">
    <location>
        <begin position="603"/>
        <end position="616"/>
    </location>
</feature>
<feature type="compositionally biased region" description="Low complexity" evidence="7">
    <location>
        <begin position="242"/>
        <end position="256"/>
    </location>
</feature>
<feature type="compositionally biased region" description="Basic residues" evidence="7">
    <location>
        <begin position="686"/>
        <end position="695"/>
    </location>
</feature>
<dbReference type="OrthoDB" id="2196187at2759"/>
<dbReference type="Proteomes" id="UP000002009">
    <property type="component" value="Chromosome 5"/>
</dbReference>
<dbReference type="RefSeq" id="XP_002502278.1">
    <property type="nucleotide sequence ID" value="XM_002502232.1"/>
</dbReference>
<evidence type="ECO:0000256" key="3">
    <source>
        <dbReference type="ARBA" id="ARBA00022517"/>
    </source>
</evidence>
<evidence type="ECO:0000256" key="1">
    <source>
        <dbReference type="ARBA" id="ARBA00005783"/>
    </source>
</evidence>
<protein>
    <recommendedName>
        <fullName evidence="6">Protein SDA1</fullName>
    </recommendedName>
</protein>
<dbReference type="eggNOG" id="KOG2229">
    <property type="taxonomic scope" value="Eukaryota"/>
</dbReference>
<organism evidence="10 11">
    <name type="scientific">Micromonas commoda (strain RCC299 / NOUM17 / CCMP2709)</name>
    <name type="common">Picoplanktonic green alga</name>
    <dbReference type="NCBI Taxonomy" id="296587"/>
    <lineage>
        <taxon>Eukaryota</taxon>
        <taxon>Viridiplantae</taxon>
        <taxon>Chlorophyta</taxon>
        <taxon>Mamiellophyceae</taxon>
        <taxon>Mamiellales</taxon>
        <taxon>Mamiellaceae</taxon>
        <taxon>Micromonas</taxon>
    </lineage>
</organism>
<dbReference type="AlphaFoldDB" id="C1E732"/>
<gene>
    <name evidence="10" type="ORF">MICPUN_82167</name>
</gene>
<feature type="region of interest" description="Disordered" evidence="7">
    <location>
        <begin position="603"/>
        <end position="695"/>
    </location>
</feature>
<dbReference type="GO" id="GO:0042273">
    <property type="term" value="P:ribosomal large subunit biogenesis"/>
    <property type="evidence" value="ECO:0007669"/>
    <property type="project" value="UniProtKB-UniRule"/>
</dbReference>
<feature type="domain" description="SDA1 N-terminal" evidence="9">
    <location>
        <begin position="55"/>
        <end position="424"/>
    </location>
</feature>
<feature type="domain" description="SDA1 middle" evidence="8">
    <location>
        <begin position="492"/>
        <end position="623"/>
    </location>
</feature>
<sequence>MSRCDLLSLQGKAKRDPEGYRDDVLMQLQHYNALHGLFMLKPGKDFREFADLVGFLAQVSASYKADIPSFHVGLIELLEKHYALLDPHLRRSLVSALILLRNRGSATAAELLPLFFKLFRCQDKQLRVMIFRHIVADVKGANKTRRNEALNRQVQNFLAAALKDENEAAAKKALAVITELYRRNVWSDARTVNLVADACRHPSPKILVAALKFFLGQDEAAEAAAEAGDDSDDDDDDAPKPKTGVGTAAGTSSGAKKQAKLKRQMASIRKAGRREEGNNGEARFAAMQLVNDPQAFAEHLFGRLQSGSALKFDTKMLLIQVVSRVVGLHRLHLLHLYPFLQRYVQPNQREVTRLLASAATACHELVPPDALEPLLRQLVNQFVHDRARPEVVAVGINTVREICVRCPLVMHSDLLQDLAQYKRARDKPVATAARALIALFRELAPGMLEKKDRGKGADLERTVAAFGDFKAEDRVAGAELLQKEAARLRREEREAAKAAAEAVSDGEDDGEEGGEDEDEDEDEDGEDGDEAEAEEAETNAAHSDSEEDLVEHTRVLEPEDFRRIKALREAGKLDAAMEKVGAKKAKETAAEEMRRMLRLADRSNVADRRAHDKETRVASVMAGREDRGEFGASQARKNKKSGGTSNVEKKKRKNMPLAARVQAAGRRRRGSAKFGAAKAVKDKQFKGKFRKGANN</sequence>
<feature type="compositionally biased region" description="Basic and acidic residues" evidence="7">
    <location>
        <begin position="550"/>
        <end position="559"/>
    </location>
</feature>
<keyword evidence="2 6" id="KW-0813">Transport</keyword>
<dbReference type="InterPro" id="IPR012977">
    <property type="entry name" value="SDA1_N"/>
</dbReference>
<dbReference type="STRING" id="296587.C1E732"/>
<evidence type="ECO:0000313" key="10">
    <source>
        <dbReference type="EMBL" id="ACO63536.1"/>
    </source>
</evidence>
<feature type="compositionally biased region" description="Acidic residues" evidence="7">
    <location>
        <begin position="227"/>
        <end position="237"/>
    </location>
</feature>
<comment type="function">
    <text evidence="6">Required for 60S pre-ribosomal subunits export to the cytoplasm.</text>
</comment>
<dbReference type="GO" id="GO:0015031">
    <property type="term" value="P:protein transport"/>
    <property type="evidence" value="ECO:0007669"/>
    <property type="project" value="UniProtKB-KW"/>
</dbReference>
<name>C1E732_MICCC</name>
<feature type="region of interest" description="Disordered" evidence="7">
    <location>
        <begin position="224"/>
        <end position="279"/>
    </location>
</feature>
<proteinExistence type="inferred from homology"/>
<dbReference type="SUPFAM" id="SSF48371">
    <property type="entry name" value="ARM repeat"/>
    <property type="match status" value="1"/>
</dbReference>
<keyword evidence="4 6" id="KW-0653">Protein transport</keyword>
<dbReference type="GO" id="GO:0000055">
    <property type="term" value="P:ribosomal large subunit export from nucleus"/>
    <property type="evidence" value="ECO:0007669"/>
    <property type="project" value="UniProtKB-UniRule"/>
</dbReference>
<dbReference type="FunCoup" id="C1E732">
    <property type="interactions" value="1728"/>
</dbReference>
<comment type="similarity">
    <text evidence="1 6">Belongs to the SDA1 family.</text>
</comment>
<dbReference type="OMA" id="AMYKTYK"/>
<dbReference type="InterPro" id="IPR016024">
    <property type="entry name" value="ARM-type_fold"/>
</dbReference>
<dbReference type="KEGG" id="mis:MICPUN_82167"/>
<dbReference type="EMBL" id="CP001326">
    <property type="protein sequence ID" value="ACO63536.1"/>
    <property type="molecule type" value="Genomic_DNA"/>
</dbReference>
<dbReference type="Pfam" id="PF08158">
    <property type="entry name" value="SDA1_HEAT"/>
    <property type="match status" value="1"/>
</dbReference>
<evidence type="ECO:0000313" key="11">
    <source>
        <dbReference type="Proteomes" id="UP000002009"/>
    </source>
</evidence>